<dbReference type="InterPro" id="IPR023351">
    <property type="entry name" value="YppE-like_sf"/>
</dbReference>
<dbReference type="Pfam" id="PF08807">
    <property type="entry name" value="DUF1798"/>
    <property type="match status" value="1"/>
</dbReference>
<accession>A0ABW4HSK0</accession>
<gene>
    <name evidence="1" type="ORF">ACFSBH_11690</name>
</gene>
<dbReference type="Gene3D" id="1.20.120.440">
    <property type="entry name" value="YppE-like"/>
    <property type="match status" value="1"/>
</dbReference>
<dbReference type="SUPFAM" id="SSF140415">
    <property type="entry name" value="YppE-like"/>
    <property type="match status" value="1"/>
</dbReference>
<dbReference type="RefSeq" id="WP_251510400.1">
    <property type="nucleotide sequence ID" value="NZ_JAMBON010000001.1"/>
</dbReference>
<organism evidence="1 2">
    <name type="scientific">Oceanobacillus luteolus</name>
    <dbReference type="NCBI Taxonomy" id="1274358"/>
    <lineage>
        <taxon>Bacteria</taxon>
        <taxon>Bacillati</taxon>
        <taxon>Bacillota</taxon>
        <taxon>Bacilli</taxon>
        <taxon>Bacillales</taxon>
        <taxon>Bacillaceae</taxon>
        <taxon>Oceanobacillus</taxon>
    </lineage>
</organism>
<protein>
    <submittedName>
        <fullName evidence="1">DUF1798 family protein</fullName>
    </submittedName>
</protein>
<evidence type="ECO:0000313" key="1">
    <source>
        <dbReference type="EMBL" id="MFD1608320.1"/>
    </source>
</evidence>
<comment type="caution">
    <text evidence="1">The sequence shown here is derived from an EMBL/GenBank/DDBJ whole genome shotgun (WGS) entry which is preliminary data.</text>
</comment>
<dbReference type="EMBL" id="JBHUDE010000049">
    <property type="protein sequence ID" value="MFD1608320.1"/>
    <property type="molecule type" value="Genomic_DNA"/>
</dbReference>
<name>A0ABW4HSK0_9BACI</name>
<sequence length="117" mass="14398">MLDVKKQTIELRNHLERLKDRFENNDPPENRRDRDFFNKVKEETTPVYELLVTWEEKTLLVVKERKLKVHPQQVVSTRENMELLLMHSYFIDARPKRYMELYKSILYIFDQIVDEIE</sequence>
<keyword evidence="2" id="KW-1185">Reference proteome</keyword>
<dbReference type="InterPro" id="IPR014913">
    <property type="entry name" value="YppE-like"/>
</dbReference>
<proteinExistence type="predicted"/>
<dbReference type="Proteomes" id="UP001597221">
    <property type="component" value="Unassembled WGS sequence"/>
</dbReference>
<evidence type="ECO:0000313" key="2">
    <source>
        <dbReference type="Proteomes" id="UP001597221"/>
    </source>
</evidence>
<reference evidence="2" key="1">
    <citation type="journal article" date="2019" name="Int. J. Syst. Evol. Microbiol.">
        <title>The Global Catalogue of Microorganisms (GCM) 10K type strain sequencing project: providing services to taxonomists for standard genome sequencing and annotation.</title>
        <authorList>
            <consortium name="The Broad Institute Genomics Platform"/>
            <consortium name="The Broad Institute Genome Sequencing Center for Infectious Disease"/>
            <person name="Wu L."/>
            <person name="Ma J."/>
        </authorList>
    </citation>
    <scope>NUCLEOTIDE SEQUENCE [LARGE SCALE GENOMIC DNA]</scope>
    <source>
        <strain evidence="2">CGMCC 1.12376</strain>
    </source>
</reference>